<evidence type="ECO:0000256" key="8">
    <source>
        <dbReference type="ARBA" id="ARBA00022960"/>
    </source>
</evidence>
<keyword evidence="4 18" id="KW-0328">Glycosyltransferase</keyword>
<dbReference type="PANTHER" id="PTHR32282">
    <property type="entry name" value="BINDING PROTEIN TRANSPEPTIDASE, PUTATIVE-RELATED"/>
    <property type="match status" value="1"/>
</dbReference>
<evidence type="ECO:0000313" key="19">
    <source>
        <dbReference type="Proteomes" id="UP001180087"/>
    </source>
</evidence>
<comment type="catalytic activity">
    <reaction evidence="15">
        <text>[GlcNAc-(1-&gt;4)-Mur2Ac(oyl-L-Ala-gamma-D-Glu-L-Lys-D-Ala-D-Ala)](n)-di-trans,octa-cis-undecaprenyl diphosphate + beta-D-GlcNAc-(1-&gt;4)-Mur2Ac(oyl-L-Ala-gamma-D-Glu-L-Lys-D-Ala-D-Ala)-di-trans,octa-cis-undecaprenyl diphosphate = [GlcNAc-(1-&gt;4)-Mur2Ac(oyl-L-Ala-gamma-D-Glu-L-Lys-D-Ala-D-Ala)](n+1)-di-trans,octa-cis-undecaprenyl diphosphate + di-trans,octa-cis-undecaprenyl diphosphate + H(+)</text>
        <dbReference type="Rhea" id="RHEA:23708"/>
        <dbReference type="Rhea" id="RHEA-COMP:9602"/>
        <dbReference type="Rhea" id="RHEA-COMP:9603"/>
        <dbReference type="ChEBI" id="CHEBI:15378"/>
        <dbReference type="ChEBI" id="CHEBI:58405"/>
        <dbReference type="ChEBI" id="CHEBI:60033"/>
        <dbReference type="ChEBI" id="CHEBI:78435"/>
        <dbReference type="EC" id="2.4.99.28"/>
    </reaction>
</comment>
<evidence type="ECO:0000256" key="5">
    <source>
        <dbReference type="ARBA" id="ARBA00022679"/>
    </source>
</evidence>
<dbReference type="EMBL" id="CP129113">
    <property type="protein sequence ID" value="WLV25514.1"/>
    <property type="molecule type" value="Genomic_DNA"/>
</dbReference>
<proteinExistence type="predicted"/>
<name>A0ABY9KXB7_9BACI</name>
<evidence type="ECO:0000256" key="4">
    <source>
        <dbReference type="ARBA" id="ARBA00022676"/>
    </source>
</evidence>
<organism evidence="18 19">
    <name type="scientific">Aciduricibacillus chroicocephali</name>
    <dbReference type="NCBI Taxonomy" id="3054939"/>
    <lineage>
        <taxon>Bacteria</taxon>
        <taxon>Bacillati</taxon>
        <taxon>Bacillota</taxon>
        <taxon>Bacilli</taxon>
        <taxon>Bacillales</taxon>
        <taxon>Bacillaceae</taxon>
        <taxon>Aciduricibacillus</taxon>
    </lineage>
</organism>
<keyword evidence="1" id="KW-1003">Cell membrane</keyword>
<dbReference type="InterPro" id="IPR050396">
    <property type="entry name" value="Glycosyltr_51/Transpeptidase"/>
</dbReference>
<keyword evidence="2" id="KW-0121">Carboxypeptidase</keyword>
<keyword evidence="5 18" id="KW-0808">Transferase</keyword>
<keyword evidence="3" id="KW-0645">Protease</keyword>
<evidence type="ECO:0000256" key="14">
    <source>
        <dbReference type="ARBA" id="ARBA00034000"/>
    </source>
</evidence>
<protein>
    <submittedName>
        <fullName evidence="18">Transglycosylase domain-containing protein</fullName>
        <ecNumber evidence="18">2.4.-.-</ecNumber>
    </submittedName>
</protein>
<dbReference type="GO" id="GO:0016757">
    <property type="term" value="F:glycosyltransferase activity"/>
    <property type="evidence" value="ECO:0007669"/>
    <property type="project" value="UniProtKB-KW"/>
</dbReference>
<keyword evidence="7" id="KW-0378">Hydrolase</keyword>
<evidence type="ECO:0000256" key="3">
    <source>
        <dbReference type="ARBA" id="ARBA00022670"/>
    </source>
</evidence>
<evidence type="ECO:0000256" key="2">
    <source>
        <dbReference type="ARBA" id="ARBA00022645"/>
    </source>
</evidence>
<dbReference type="InterPro" id="IPR001264">
    <property type="entry name" value="Glyco_trans_51"/>
</dbReference>
<evidence type="ECO:0000313" key="18">
    <source>
        <dbReference type="EMBL" id="WLV25514.1"/>
    </source>
</evidence>
<accession>A0ABY9KXB7</accession>
<dbReference type="NCBIfam" id="TIGR02074">
    <property type="entry name" value="PBP_1a_fam"/>
    <property type="match status" value="1"/>
</dbReference>
<dbReference type="RefSeq" id="WP_348029305.1">
    <property type="nucleotide sequence ID" value="NZ_CP129113.1"/>
</dbReference>
<dbReference type="PANTHER" id="PTHR32282:SF32">
    <property type="entry name" value="PENICILLIN-BINDING PROTEIN 2A"/>
    <property type="match status" value="1"/>
</dbReference>
<evidence type="ECO:0000256" key="10">
    <source>
        <dbReference type="ARBA" id="ARBA00022989"/>
    </source>
</evidence>
<dbReference type="Gene3D" id="3.40.710.10">
    <property type="entry name" value="DD-peptidase/beta-lactamase superfamily"/>
    <property type="match status" value="1"/>
</dbReference>
<dbReference type="Gene3D" id="1.10.3810.10">
    <property type="entry name" value="Biosynthetic peptidoglycan transglycosylase-like"/>
    <property type="match status" value="1"/>
</dbReference>
<sequence length="728" mass="81566">MDHKENMFKRLMKKLWNYKKIRTFVYTAVVFLLLFGMAYAFLLFGGRLVIDEKDLILNATTTIETEDGETIKELYEENRKPIAIEEVPPYVPNAFIAIEDQRFREHGGIDFRSIMRAIVHDLAAGSKAQGASTITQQVVKNLSLSQDKTWMRKTKEMMAAIYLDKHLTKDEILELYLNAVYFGQGAYGVEQAAHVYFGKSAQELTTSEAAMLAGMVKSPTGYSPVNYPERAKERRNLVISQMYKEGYLSAKEELRASGQTLGLVKNNKESMAWADSFTDYVMKEAAADYGLSIEELKRGGYKIKTSIDPAAQKAAYEKFQDDAYFSGNTEGVQGALTLMNEKDGSLVALIGGRDYQLGNLNRVNVLRQPGSTMKPLAVYGPAMMKGKFNPYSLLIDQKRTYNGYTAANYDGIYENAVTMYEALIKSKNAPAVWLLNEIGVPNSKKYLKKMDIDIKEEGLGIALGGLEKGLSPIQIAGAYRTFIHEGKYVEPHAILHMVDSDGNEVERKQPLKSSKVFSKKVAWNMVDMMESTVQEGTAQAGMYDKALAGKTGTTQHPLASGETKDAWFAGVTPEYSLAIWMGYDMSDADHYLTGGSEYPTKLAKSILSQIDEEENLSSKFQRPKGIKELQKPIHLPEIHDVRVKYNLGGSTLVKARISWQADTSDDRVVYRVYEKKKGEAQLIGETKGKKELVLSKADLFKSRTFYVVPYDPLTRLEGERSKSVELGF</sequence>
<comment type="catalytic activity">
    <reaction evidence="14">
        <text>Preferential cleavage: (Ac)2-L-Lys-D-Ala-|-D-Ala. Also transpeptidation of peptidyl-alanyl moieties that are N-acyl substituents of D-alanine.</text>
        <dbReference type="EC" id="3.4.16.4"/>
    </reaction>
</comment>
<evidence type="ECO:0000256" key="7">
    <source>
        <dbReference type="ARBA" id="ARBA00022801"/>
    </source>
</evidence>
<reference evidence="18" key="1">
    <citation type="submission" date="2023-06" db="EMBL/GenBank/DDBJ databases">
        <title>A Treasure from Seagulls: Isolation and Description of Aciduricobacillus qingdaonensis gen. nov., sp. nov., a Rare Obligately Uric Acid-utilizing Member in the Family Bacillaceae.</title>
        <authorList>
            <person name="Liu W."/>
            <person name="Wang B."/>
        </authorList>
    </citation>
    <scope>NUCLEOTIDE SEQUENCE</scope>
    <source>
        <strain evidence="18">44XB</strain>
    </source>
</reference>
<evidence type="ECO:0000256" key="12">
    <source>
        <dbReference type="ARBA" id="ARBA00023268"/>
    </source>
</evidence>
<evidence type="ECO:0000256" key="1">
    <source>
        <dbReference type="ARBA" id="ARBA00022475"/>
    </source>
</evidence>
<dbReference type="Pfam" id="PF00912">
    <property type="entry name" value="Transgly"/>
    <property type="match status" value="1"/>
</dbReference>
<gene>
    <name evidence="18" type="ORF">QR721_04705</name>
</gene>
<evidence type="ECO:0000256" key="9">
    <source>
        <dbReference type="ARBA" id="ARBA00022984"/>
    </source>
</evidence>
<dbReference type="Proteomes" id="UP001180087">
    <property type="component" value="Chromosome"/>
</dbReference>
<keyword evidence="8" id="KW-0133">Cell shape</keyword>
<evidence type="ECO:0000256" key="13">
    <source>
        <dbReference type="ARBA" id="ARBA00023316"/>
    </source>
</evidence>
<keyword evidence="19" id="KW-1185">Reference proteome</keyword>
<dbReference type="SUPFAM" id="SSF56601">
    <property type="entry name" value="beta-lactamase/transpeptidase-like"/>
    <property type="match status" value="1"/>
</dbReference>
<dbReference type="Pfam" id="PF00905">
    <property type="entry name" value="Transpeptidase"/>
    <property type="match status" value="1"/>
</dbReference>
<evidence type="ECO:0000259" key="16">
    <source>
        <dbReference type="Pfam" id="PF00905"/>
    </source>
</evidence>
<keyword evidence="12" id="KW-0511">Multifunctional enzyme</keyword>
<evidence type="ECO:0000259" key="17">
    <source>
        <dbReference type="Pfam" id="PF00912"/>
    </source>
</evidence>
<dbReference type="InterPro" id="IPR012338">
    <property type="entry name" value="Beta-lactam/transpept-like"/>
</dbReference>
<keyword evidence="10" id="KW-1133">Transmembrane helix</keyword>
<feature type="domain" description="Glycosyl transferase family 51" evidence="17">
    <location>
        <begin position="68"/>
        <end position="242"/>
    </location>
</feature>
<keyword evidence="6" id="KW-0812">Transmembrane</keyword>
<feature type="domain" description="Penicillin-binding protein transpeptidase" evidence="16">
    <location>
        <begin position="334"/>
        <end position="607"/>
    </location>
</feature>
<evidence type="ECO:0000256" key="15">
    <source>
        <dbReference type="ARBA" id="ARBA00049902"/>
    </source>
</evidence>
<keyword evidence="13" id="KW-0961">Cell wall biogenesis/degradation</keyword>
<dbReference type="InterPro" id="IPR001460">
    <property type="entry name" value="PCN-bd_Tpept"/>
</dbReference>
<keyword evidence="11" id="KW-0472">Membrane</keyword>
<evidence type="ECO:0000256" key="6">
    <source>
        <dbReference type="ARBA" id="ARBA00022692"/>
    </source>
</evidence>
<keyword evidence="9" id="KW-0573">Peptidoglycan synthesis</keyword>
<dbReference type="EC" id="2.4.-.-" evidence="18"/>
<evidence type="ECO:0000256" key="11">
    <source>
        <dbReference type="ARBA" id="ARBA00023136"/>
    </source>
</evidence>
<dbReference type="InterPro" id="IPR023346">
    <property type="entry name" value="Lysozyme-like_dom_sf"/>
</dbReference>
<dbReference type="SUPFAM" id="SSF53955">
    <property type="entry name" value="Lysozyme-like"/>
    <property type="match status" value="1"/>
</dbReference>
<dbReference type="InterPro" id="IPR036950">
    <property type="entry name" value="PBP_transglycosylase"/>
</dbReference>